<feature type="domain" description="DinB-like" evidence="1">
    <location>
        <begin position="12"/>
        <end position="159"/>
    </location>
</feature>
<gene>
    <name evidence="2" type="ORF">FQ377_02820</name>
</gene>
<evidence type="ECO:0000313" key="3">
    <source>
        <dbReference type="Proteomes" id="UP000323410"/>
    </source>
</evidence>
<dbReference type="OrthoDB" id="2363925at2"/>
<dbReference type="EMBL" id="VSLD01000001">
    <property type="protein sequence ID" value="TYD00399.1"/>
    <property type="molecule type" value="Genomic_DNA"/>
</dbReference>
<dbReference type="RefSeq" id="WP_148599701.1">
    <property type="nucleotide sequence ID" value="NZ_VSLD01000001.1"/>
</dbReference>
<evidence type="ECO:0000313" key="2">
    <source>
        <dbReference type="EMBL" id="TYD00399.1"/>
    </source>
</evidence>
<keyword evidence="3" id="KW-1185">Reference proteome</keyword>
<proteinExistence type="predicted"/>
<dbReference type="Pfam" id="PF12867">
    <property type="entry name" value="DinB_2"/>
    <property type="match status" value="1"/>
</dbReference>
<organism evidence="2 3">
    <name type="scientific">Arthrobacter echini</name>
    <dbReference type="NCBI Taxonomy" id="1529066"/>
    <lineage>
        <taxon>Bacteria</taxon>
        <taxon>Bacillati</taxon>
        <taxon>Actinomycetota</taxon>
        <taxon>Actinomycetes</taxon>
        <taxon>Micrococcales</taxon>
        <taxon>Micrococcaceae</taxon>
        <taxon>Arthrobacter</taxon>
    </lineage>
</organism>
<protein>
    <submittedName>
        <fullName evidence="2">DinB family protein</fullName>
    </submittedName>
</protein>
<evidence type="ECO:0000259" key="1">
    <source>
        <dbReference type="Pfam" id="PF12867"/>
    </source>
</evidence>
<accession>A0A5D0XUR3</accession>
<dbReference type="NCBIfam" id="NF047843">
    <property type="entry name" value="MST_Rv0443"/>
    <property type="match status" value="1"/>
</dbReference>
<dbReference type="SUPFAM" id="SSF109854">
    <property type="entry name" value="DinB/YfiT-like putative metalloenzymes"/>
    <property type="match status" value="1"/>
</dbReference>
<dbReference type="Gene3D" id="1.20.120.450">
    <property type="entry name" value="dinb family like domain"/>
    <property type="match status" value="1"/>
</dbReference>
<reference evidence="2 3" key="1">
    <citation type="submission" date="2019-08" db="EMBL/GenBank/DDBJ databases">
        <title>Genone of Arthrobacter echini P9.</title>
        <authorList>
            <person name="Bowman J.P."/>
        </authorList>
    </citation>
    <scope>NUCLEOTIDE SEQUENCE [LARGE SCALE GENOMIC DNA]</scope>
    <source>
        <strain evidence="2 3">P9</strain>
    </source>
</reference>
<sequence length="173" mass="18755">MSAVDVLTEAFGRLPDLVRGAVGDLDAAQLTVRPGGSANPVGWLVWHLTRVQDAHLAEAFGHPEIWRAEGYAGRWDLSLEPEDTGFGHTADQVDAVQVGSAQQLLDYFDAVHRLAVTLVAGLREEDLQRVVDERWDPPVTLLVRLVSMLDDAVQHAGQAAYARGIILAGDPTD</sequence>
<name>A0A5D0XUR3_9MICC</name>
<dbReference type="Proteomes" id="UP000323410">
    <property type="component" value="Unassembled WGS sequence"/>
</dbReference>
<dbReference type="AlphaFoldDB" id="A0A5D0XUR3"/>
<dbReference type="InterPro" id="IPR034660">
    <property type="entry name" value="DinB/YfiT-like"/>
</dbReference>
<dbReference type="InterPro" id="IPR024775">
    <property type="entry name" value="DinB-like"/>
</dbReference>
<comment type="caution">
    <text evidence="2">The sequence shown here is derived from an EMBL/GenBank/DDBJ whole genome shotgun (WGS) entry which is preliminary data.</text>
</comment>